<evidence type="ECO:0000313" key="3">
    <source>
        <dbReference type="EMBL" id="CAJ1978255.1"/>
    </source>
</evidence>
<sequence length="173" mass="20074">MFLDERRLTFHIRLVRLKLTVLTVALLSEVQPTFKESQVSWESSEEEEEPSYGSFMIERLTGSKSGRIDHMLQDKTFEHPYLQAIGAHTNYWRDYDTALFILKHLYQDTPEDSNLSAVSSMDKSKHESTSVGWYEPRDTVEEDLPLTFSDKVLVRSFSNKAKKVLQKHAAPNF</sequence>
<dbReference type="GO" id="GO:0004620">
    <property type="term" value="F:phospholipase activity"/>
    <property type="evidence" value="ECO:0007669"/>
    <property type="project" value="TreeGrafter"/>
</dbReference>
<dbReference type="GO" id="GO:0046872">
    <property type="term" value="F:metal ion binding"/>
    <property type="evidence" value="ECO:0007669"/>
    <property type="project" value="InterPro"/>
</dbReference>
<evidence type="ECO:0000259" key="2">
    <source>
        <dbReference type="PROSITE" id="PS51043"/>
    </source>
</evidence>
<feature type="chain" id="PRO_5041726830" description="DDHD domain-containing protein" evidence="1">
    <location>
        <begin position="26"/>
        <end position="173"/>
    </location>
</feature>
<dbReference type="EMBL" id="OY731408">
    <property type="protein sequence ID" value="CAJ1978255.1"/>
    <property type="molecule type" value="Genomic_DNA"/>
</dbReference>
<organism evidence="3 4">
    <name type="scientific">Sphenostylis stenocarpa</name>
    <dbReference type="NCBI Taxonomy" id="92480"/>
    <lineage>
        <taxon>Eukaryota</taxon>
        <taxon>Viridiplantae</taxon>
        <taxon>Streptophyta</taxon>
        <taxon>Embryophyta</taxon>
        <taxon>Tracheophyta</taxon>
        <taxon>Spermatophyta</taxon>
        <taxon>Magnoliopsida</taxon>
        <taxon>eudicotyledons</taxon>
        <taxon>Gunneridae</taxon>
        <taxon>Pentapetalae</taxon>
        <taxon>rosids</taxon>
        <taxon>fabids</taxon>
        <taxon>Fabales</taxon>
        <taxon>Fabaceae</taxon>
        <taxon>Papilionoideae</taxon>
        <taxon>50 kb inversion clade</taxon>
        <taxon>NPAAA clade</taxon>
        <taxon>indigoferoid/millettioid clade</taxon>
        <taxon>Phaseoleae</taxon>
        <taxon>Sphenostylis</taxon>
    </lineage>
</organism>
<protein>
    <recommendedName>
        <fullName evidence="2">DDHD domain-containing protein</fullName>
    </recommendedName>
</protein>
<dbReference type="InterPro" id="IPR004177">
    <property type="entry name" value="DDHD_dom"/>
</dbReference>
<feature type="domain" description="DDHD" evidence="2">
    <location>
        <begin position="1"/>
        <end position="107"/>
    </location>
</feature>
<keyword evidence="4" id="KW-1185">Reference proteome</keyword>
<feature type="signal peptide" evidence="1">
    <location>
        <begin position="1"/>
        <end position="25"/>
    </location>
</feature>
<dbReference type="Pfam" id="PF02862">
    <property type="entry name" value="DDHD"/>
    <property type="match status" value="1"/>
</dbReference>
<name>A0AA86W449_9FABA</name>
<dbReference type="Gramene" id="rna-AYBTSS11_LOCUS30443">
    <property type="protein sequence ID" value="CAJ1978255.1"/>
    <property type="gene ID" value="gene-AYBTSS11_LOCUS30443"/>
</dbReference>
<accession>A0AA86W449</accession>
<reference evidence="3" key="1">
    <citation type="submission" date="2023-10" db="EMBL/GenBank/DDBJ databases">
        <authorList>
            <person name="Domelevo Entfellner J.-B."/>
        </authorList>
    </citation>
    <scope>NUCLEOTIDE SEQUENCE</scope>
</reference>
<gene>
    <name evidence="3" type="ORF">AYBTSS11_LOCUS30443</name>
</gene>
<keyword evidence="1" id="KW-0732">Signal</keyword>
<dbReference type="PANTHER" id="PTHR23509">
    <property type="entry name" value="PA-PL1 PHOSPHOLIPASE FAMILY"/>
    <property type="match status" value="1"/>
</dbReference>
<dbReference type="PROSITE" id="PS51043">
    <property type="entry name" value="DDHD"/>
    <property type="match status" value="1"/>
</dbReference>
<evidence type="ECO:0000256" key="1">
    <source>
        <dbReference type="SAM" id="SignalP"/>
    </source>
</evidence>
<dbReference type="InterPro" id="IPR058055">
    <property type="entry name" value="PA-PLA1"/>
</dbReference>
<dbReference type="GO" id="GO:0005737">
    <property type="term" value="C:cytoplasm"/>
    <property type="evidence" value="ECO:0007669"/>
    <property type="project" value="TreeGrafter"/>
</dbReference>
<dbReference type="Proteomes" id="UP001189624">
    <property type="component" value="Chromosome 11"/>
</dbReference>
<evidence type="ECO:0000313" key="4">
    <source>
        <dbReference type="Proteomes" id="UP001189624"/>
    </source>
</evidence>
<dbReference type="SMART" id="SM01127">
    <property type="entry name" value="DDHD"/>
    <property type="match status" value="1"/>
</dbReference>
<proteinExistence type="predicted"/>
<dbReference type="AlphaFoldDB" id="A0AA86W449"/>
<dbReference type="PANTHER" id="PTHR23509:SF10">
    <property type="entry name" value="LD21067P"/>
    <property type="match status" value="1"/>
</dbReference>